<dbReference type="SUPFAM" id="SSF82771">
    <property type="entry name" value="GIY-YIG endonuclease"/>
    <property type="match status" value="1"/>
</dbReference>
<dbReference type="InterPro" id="IPR000305">
    <property type="entry name" value="GIY-YIG_endonuc"/>
</dbReference>
<evidence type="ECO:0000256" key="4">
    <source>
        <dbReference type="ARBA" id="ARBA00022881"/>
    </source>
</evidence>
<dbReference type="Gene3D" id="3.30.420.340">
    <property type="entry name" value="UvrC, RNAse H endonuclease domain"/>
    <property type="match status" value="1"/>
</dbReference>
<dbReference type="Proteomes" id="UP000034032">
    <property type="component" value="Unassembled WGS sequence"/>
</dbReference>
<evidence type="ECO:0000256" key="3">
    <source>
        <dbReference type="ARBA" id="ARBA00022769"/>
    </source>
</evidence>
<dbReference type="Gene3D" id="3.40.1440.10">
    <property type="entry name" value="GIY-YIG endonuclease"/>
    <property type="match status" value="1"/>
</dbReference>
<dbReference type="GO" id="GO:0009380">
    <property type="term" value="C:excinuclease repair complex"/>
    <property type="evidence" value="ECO:0007669"/>
    <property type="project" value="TreeGrafter"/>
</dbReference>
<evidence type="ECO:0000259" key="6">
    <source>
        <dbReference type="PROSITE" id="PS50164"/>
    </source>
</evidence>
<dbReference type="GO" id="GO:0006289">
    <property type="term" value="P:nucleotide-excision repair"/>
    <property type="evidence" value="ECO:0007669"/>
    <property type="project" value="InterPro"/>
</dbReference>
<dbReference type="FunFam" id="3.40.1440.10:FF:000001">
    <property type="entry name" value="UvrABC system protein C"/>
    <property type="match status" value="1"/>
</dbReference>
<dbReference type="AlphaFoldDB" id="A0A0G1KEM9"/>
<feature type="domain" description="GIY-YIG" evidence="6">
    <location>
        <begin position="33"/>
        <end position="109"/>
    </location>
</feature>
<keyword evidence="5" id="KW-0234">DNA repair</keyword>
<proteinExistence type="predicted"/>
<dbReference type="SMART" id="SM00465">
    <property type="entry name" value="GIYc"/>
    <property type="match status" value="1"/>
</dbReference>
<dbReference type="Pfam" id="PF08459">
    <property type="entry name" value="UvrC_RNaseH_dom"/>
    <property type="match status" value="2"/>
</dbReference>
<dbReference type="InterPro" id="IPR035901">
    <property type="entry name" value="GIY-YIG_endonuc_sf"/>
</dbReference>
<accession>A0A0G1KEM9</accession>
<evidence type="ECO:0000313" key="8">
    <source>
        <dbReference type="EMBL" id="KKT82005.1"/>
    </source>
</evidence>
<keyword evidence="4" id="KW-0267">Excision nuclease</keyword>
<gene>
    <name evidence="8" type="ORF">UW79_C0012G0015</name>
</gene>
<dbReference type="CDD" id="cd10434">
    <property type="entry name" value="GIY-YIG_UvrC_Cho"/>
    <property type="match status" value="1"/>
</dbReference>
<protein>
    <submittedName>
        <fullName evidence="8">Excinuclease ABC, C subunit domain protein</fullName>
    </submittedName>
</protein>
<dbReference type="PANTHER" id="PTHR30562:SF1">
    <property type="entry name" value="UVRABC SYSTEM PROTEIN C"/>
    <property type="match status" value="1"/>
</dbReference>
<dbReference type="InterPro" id="IPR038476">
    <property type="entry name" value="UvrC_RNase_H_dom_sf"/>
</dbReference>
<evidence type="ECO:0000256" key="2">
    <source>
        <dbReference type="ARBA" id="ARBA00022763"/>
    </source>
</evidence>
<dbReference type="PROSITE" id="PS50164">
    <property type="entry name" value="GIY_YIG"/>
    <property type="match status" value="1"/>
</dbReference>
<keyword evidence="1" id="KW-0963">Cytoplasm</keyword>
<sequence length="508" mass="58967">MLKKRHCQWSIFVLKYAVMTTDQLKKKATALPEKPGVYTFKSKEDETLYIGKAANLKVRLGSYLKTDDRRISTMVALSSSIKTITTDSDIEALIMESQLIKRLRPKFNIMMRDDKQYFYVAFTQETFPKIFLTHQPTTQRSRKVDHSAVKKFPSTALLHYRLLPEFVGPFTDGSAIKTTLKLLRRTFPYCTCKQTHHNYCLNYHIGNCYGICCLKQQSRIFNLQFSIFKGKEYGKNIKAIKEILSGKKKSLIHSFEKKMRDLSSKQEYEKARELQYKIEKLKRVFQNAQLINKSRTFMIYHKGSAALNVPESLQKLLNLSFIPRRIEAYDIANIQGKHAVGAMIVFTDGQPDKNEYRKFKIRNSNIEIRNKSKILNSKSETFSDLGFSTSDFRSGGDTAMLYEILTRRFNHPEWPYPDLVVVDGGKAQLNTARSVLQNTRYEIQDTRVIALTKNEKHMGYKVILQNNNEILLSRLPIEVKNLLLQIDSEAHRFAISYYRNVHSRNIKG</sequence>
<dbReference type="InterPro" id="IPR001162">
    <property type="entry name" value="UvrC_RNase_H_dom"/>
</dbReference>
<dbReference type="InterPro" id="IPR036876">
    <property type="entry name" value="UVR_dom_sf"/>
</dbReference>
<comment type="caution">
    <text evidence="8">The sequence shown here is derived from an EMBL/GenBank/DDBJ whole genome shotgun (WGS) entry which is preliminary data.</text>
</comment>
<dbReference type="PANTHER" id="PTHR30562">
    <property type="entry name" value="UVRC/OXIDOREDUCTASE"/>
    <property type="match status" value="1"/>
</dbReference>
<evidence type="ECO:0000259" key="7">
    <source>
        <dbReference type="PROSITE" id="PS50165"/>
    </source>
</evidence>
<evidence type="ECO:0000256" key="5">
    <source>
        <dbReference type="ARBA" id="ARBA00023204"/>
    </source>
</evidence>
<keyword evidence="2" id="KW-0227">DNA damage</keyword>
<reference evidence="8 9" key="1">
    <citation type="journal article" date="2015" name="Nature">
        <title>rRNA introns, odd ribosomes, and small enigmatic genomes across a large radiation of phyla.</title>
        <authorList>
            <person name="Brown C.T."/>
            <person name="Hug L.A."/>
            <person name="Thomas B.C."/>
            <person name="Sharon I."/>
            <person name="Castelle C.J."/>
            <person name="Singh A."/>
            <person name="Wilkins M.J."/>
            <person name="Williams K.H."/>
            <person name="Banfield J.F."/>
        </authorList>
    </citation>
    <scope>NUCLEOTIDE SEQUENCE [LARGE SCALE GENOMIC DNA]</scope>
</reference>
<keyword evidence="3" id="KW-0228">DNA excision</keyword>
<feature type="domain" description="UvrC family homology region profile" evidence="7">
    <location>
        <begin position="281"/>
        <end position="436"/>
    </location>
</feature>
<dbReference type="Pfam" id="PF01541">
    <property type="entry name" value="GIY-YIG"/>
    <property type="match status" value="1"/>
</dbReference>
<evidence type="ECO:0000313" key="9">
    <source>
        <dbReference type="Proteomes" id="UP000034032"/>
    </source>
</evidence>
<dbReference type="InterPro" id="IPR047296">
    <property type="entry name" value="GIY-YIG_UvrC_Cho"/>
</dbReference>
<dbReference type="PROSITE" id="PS50165">
    <property type="entry name" value="UVRC"/>
    <property type="match status" value="1"/>
</dbReference>
<name>A0A0G1KEM9_9BACT</name>
<organism evidence="8 9">
    <name type="scientific">Candidatus Yanofskybacteria bacterium GW2011_GWA2_44_9</name>
    <dbReference type="NCBI Taxonomy" id="1619025"/>
    <lineage>
        <taxon>Bacteria</taxon>
        <taxon>Candidatus Yanofskyibacteriota</taxon>
    </lineage>
</organism>
<dbReference type="InterPro" id="IPR050066">
    <property type="entry name" value="UvrABC_protein_C"/>
</dbReference>
<dbReference type="SUPFAM" id="SSF46600">
    <property type="entry name" value="C-terminal UvrC-binding domain of UvrB"/>
    <property type="match status" value="1"/>
</dbReference>
<evidence type="ECO:0000256" key="1">
    <source>
        <dbReference type="ARBA" id="ARBA00022490"/>
    </source>
</evidence>
<dbReference type="GO" id="GO:0009381">
    <property type="term" value="F:excinuclease ABC activity"/>
    <property type="evidence" value="ECO:0007669"/>
    <property type="project" value="InterPro"/>
</dbReference>
<dbReference type="EMBL" id="LCJR01000012">
    <property type="protein sequence ID" value="KKT82005.1"/>
    <property type="molecule type" value="Genomic_DNA"/>
</dbReference>